<sequence length="416" mass="47453">MYVTFYVYDVLAGVFYARISAKLVDLHRYCLRIKLQILCLTESHFWQLPPPELIKFSAVTATWLKNQTSSWQPVILTERCGQTLTVKRRSLPAVAAPGNAQVPLFFAEVLHALNFLFSSGVKRARPVSAPHLPRASLVEEEGAGVWSRLGNICRPSSAPHLLRASLVQKEGALRAPVEEKEEESEEEVQDRPEEQAEEVIDAEAAASTQEEQEEGEDWRAGAAANWQWQWQDGTETVADLRTRFTMSDLLVLNCQAYEEEKKLLEPLGVRVVPANPNYLAQRQNLWQNFIRELTLEPHRQVWVHCNVGRVRGPALTIAVALLQNHDLWADDLIREMRQKRPVIDLHGRGFMKTFRWIERNRWWLYTSARQACGGDCSKKPRDSFEETVANFERLSVAAAELMNKLVALLHAPSRQP</sequence>
<dbReference type="Proteomes" id="UP000604046">
    <property type="component" value="Unassembled WGS sequence"/>
</dbReference>
<evidence type="ECO:0000259" key="2">
    <source>
        <dbReference type="PROSITE" id="PS50056"/>
    </source>
</evidence>
<dbReference type="EMBL" id="CAJNDS010002424">
    <property type="protein sequence ID" value="CAE7468596.1"/>
    <property type="molecule type" value="Genomic_DNA"/>
</dbReference>
<accession>A0A812S894</accession>
<name>A0A812S894_9DINO</name>
<dbReference type="PROSITE" id="PS50056">
    <property type="entry name" value="TYR_PHOSPHATASE_2"/>
    <property type="match status" value="1"/>
</dbReference>
<protein>
    <submittedName>
        <fullName evidence="3">Dusp29 protein</fullName>
    </submittedName>
</protein>
<proteinExistence type="predicted"/>
<dbReference type="AlphaFoldDB" id="A0A812S894"/>
<dbReference type="SUPFAM" id="SSF52799">
    <property type="entry name" value="(Phosphotyrosine protein) phosphatases II"/>
    <property type="match status" value="1"/>
</dbReference>
<evidence type="ECO:0000313" key="3">
    <source>
        <dbReference type="EMBL" id="CAE7468596.1"/>
    </source>
</evidence>
<feature type="compositionally biased region" description="Acidic residues" evidence="1">
    <location>
        <begin position="179"/>
        <end position="188"/>
    </location>
</feature>
<reference evidence="3" key="1">
    <citation type="submission" date="2021-02" db="EMBL/GenBank/DDBJ databases">
        <authorList>
            <person name="Dougan E. K."/>
            <person name="Rhodes N."/>
            <person name="Thang M."/>
            <person name="Chan C."/>
        </authorList>
    </citation>
    <scope>NUCLEOTIDE SEQUENCE</scope>
</reference>
<dbReference type="Gene3D" id="3.90.190.10">
    <property type="entry name" value="Protein tyrosine phosphatase superfamily"/>
    <property type="match status" value="1"/>
</dbReference>
<gene>
    <name evidence="3" type="primary">dusp29</name>
    <name evidence="3" type="ORF">SNAT2548_LOCUS26229</name>
</gene>
<dbReference type="InterPro" id="IPR029021">
    <property type="entry name" value="Prot-tyrosine_phosphatase-like"/>
</dbReference>
<evidence type="ECO:0000313" key="4">
    <source>
        <dbReference type="Proteomes" id="UP000604046"/>
    </source>
</evidence>
<feature type="region of interest" description="Disordered" evidence="1">
    <location>
        <begin position="173"/>
        <end position="216"/>
    </location>
</feature>
<keyword evidence="4" id="KW-1185">Reference proteome</keyword>
<comment type="caution">
    <text evidence="3">The sequence shown here is derived from an EMBL/GenBank/DDBJ whole genome shotgun (WGS) entry which is preliminary data.</text>
</comment>
<dbReference type="InterPro" id="IPR000387">
    <property type="entry name" value="Tyr_Pase_dom"/>
</dbReference>
<feature type="domain" description="Tyrosine specific protein phosphatases" evidence="2">
    <location>
        <begin position="287"/>
        <end position="341"/>
    </location>
</feature>
<evidence type="ECO:0000256" key="1">
    <source>
        <dbReference type="SAM" id="MobiDB-lite"/>
    </source>
</evidence>
<organism evidence="3 4">
    <name type="scientific">Symbiodinium natans</name>
    <dbReference type="NCBI Taxonomy" id="878477"/>
    <lineage>
        <taxon>Eukaryota</taxon>
        <taxon>Sar</taxon>
        <taxon>Alveolata</taxon>
        <taxon>Dinophyceae</taxon>
        <taxon>Suessiales</taxon>
        <taxon>Symbiodiniaceae</taxon>
        <taxon>Symbiodinium</taxon>
    </lineage>
</organism>